<evidence type="ECO:0000256" key="1">
    <source>
        <dbReference type="SAM" id="Phobius"/>
    </source>
</evidence>
<dbReference type="RefSeq" id="WP_343769691.1">
    <property type="nucleotide sequence ID" value="NZ_BAAACF010000002.1"/>
</dbReference>
<name>A0ABN1J1Z0_9CLOT</name>
<dbReference type="NCBIfam" id="TIGR02893">
    <property type="entry name" value="spore_yabQ"/>
    <property type="match status" value="1"/>
</dbReference>
<accession>A0ABN1J1Z0</accession>
<keyword evidence="1" id="KW-1133">Transmembrane helix</keyword>
<proteinExistence type="predicted"/>
<keyword evidence="1" id="KW-0812">Transmembrane</keyword>
<dbReference type="Pfam" id="PF09578">
    <property type="entry name" value="Spore_YabQ"/>
    <property type="match status" value="1"/>
</dbReference>
<feature type="transmembrane region" description="Helical" evidence="1">
    <location>
        <begin position="70"/>
        <end position="86"/>
    </location>
</feature>
<evidence type="ECO:0000313" key="2">
    <source>
        <dbReference type="EMBL" id="GAA0726016.1"/>
    </source>
</evidence>
<dbReference type="InterPro" id="IPR019074">
    <property type="entry name" value="YabQ"/>
</dbReference>
<sequence>MIISIEHQVNLVVYSIASGFLTGGLFDIYRIIRGFENPNKIITYIQDILFWILSSILVFIFLLYFNYAYIGFYVYLFITMGILLYLKLISNKFIKLTYIVITFLGRFLRIIRNTILFPMEFIIYKINNKKVK</sequence>
<feature type="transmembrane region" description="Helical" evidence="1">
    <location>
        <begin position="12"/>
        <end position="32"/>
    </location>
</feature>
<protein>
    <submittedName>
        <fullName evidence="2">Spore cortex biosynthesis protein YabQ</fullName>
    </submittedName>
</protein>
<feature type="transmembrane region" description="Helical" evidence="1">
    <location>
        <begin position="44"/>
        <end position="64"/>
    </location>
</feature>
<organism evidence="2 3">
    <name type="scientific">Clostridium malenominatum</name>
    <dbReference type="NCBI Taxonomy" id="1539"/>
    <lineage>
        <taxon>Bacteria</taxon>
        <taxon>Bacillati</taxon>
        <taxon>Bacillota</taxon>
        <taxon>Clostridia</taxon>
        <taxon>Eubacteriales</taxon>
        <taxon>Clostridiaceae</taxon>
        <taxon>Clostridium</taxon>
    </lineage>
</organism>
<dbReference type="EMBL" id="BAAACF010000002">
    <property type="protein sequence ID" value="GAA0726016.1"/>
    <property type="molecule type" value="Genomic_DNA"/>
</dbReference>
<reference evidence="2 3" key="1">
    <citation type="journal article" date="2019" name="Int. J. Syst. Evol. Microbiol.">
        <title>The Global Catalogue of Microorganisms (GCM) 10K type strain sequencing project: providing services to taxonomists for standard genome sequencing and annotation.</title>
        <authorList>
            <consortium name="The Broad Institute Genomics Platform"/>
            <consortium name="The Broad Institute Genome Sequencing Center for Infectious Disease"/>
            <person name="Wu L."/>
            <person name="Ma J."/>
        </authorList>
    </citation>
    <scope>NUCLEOTIDE SEQUENCE [LARGE SCALE GENOMIC DNA]</scope>
    <source>
        <strain evidence="2 3">JCM 1405</strain>
    </source>
</reference>
<gene>
    <name evidence="2" type="primary">yabQ</name>
    <name evidence="2" type="ORF">GCM10008905_22090</name>
</gene>
<comment type="caution">
    <text evidence="2">The sequence shown here is derived from an EMBL/GenBank/DDBJ whole genome shotgun (WGS) entry which is preliminary data.</text>
</comment>
<keyword evidence="3" id="KW-1185">Reference proteome</keyword>
<dbReference type="Proteomes" id="UP001500339">
    <property type="component" value="Unassembled WGS sequence"/>
</dbReference>
<keyword evidence="1" id="KW-0472">Membrane</keyword>
<evidence type="ECO:0000313" key="3">
    <source>
        <dbReference type="Proteomes" id="UP001500339"/>
    </source>
</evidence>